<gene>
    <name evidence="10" type="primary">LOC116308414</name>
</gene>
<keyword evidence="9" id="KW-1185">Reference proteome</keyword>
<comment type="subcellular location">
    <subcellularLocation>
        <location evidence="8">Mitochondrion inner membrane</location>
        <topology evidence="8">Single-pass membrane protein</topology>
    </subcellularLocation>
    <subcellularLocation>
        <location evidence="1">Mitochondrion membrane</location>
        <topology evidence="1">Single-pass membrane protein</topology>
    </subcellularLocation>
</comment>
<proteinExistence type="inferred from homology"/>
<keyword evidence="4" id="KW-0809">Transit peptide</keyword>
<dbReference type="InParanoid" id="A0A6P8JE10"/>
<protein>
    <recommendedName>
        <fullName evidence="8">Mitochondrial import inner membrane translocase subunit Tim21</fullName>
    </recommendedName>
</protein>
<feature type="transmembrane region" description="Helical" evidence="8">
    <location>
        <begin position="124"/>
        <end position="143"/>
    </location>
</feature>
<dbReference type="OrthoDB" id="436405at2759"/>
<keyword evidence="7 8" id="KW-0472">Membrane</keyword>
<dbReference type="FunCoup" id="A0A6P8JE10">
    <property type="interactions" value="624"/>
</dbReference>
<keyword evidence="8" id="KW-0813">Transport</keyword>
<comment type="subunit">
    <text evidence="8">Component of the TIM23 complex.</text>
</comment>
<dbReference type="Gene3D" id="3.10.450.320">
    <property type="entry name" value="Mitochondrial import inner membrane translocase subunit Tim21"/>
    <property type="match status" value="1"/>
</dbReference>
<dbReference type="InterPro" id="IPR038552">
    <property type="entry name" value="Tim21_IMS_sf"/>
</dbReference>
<dbReference type="GO" id="GO:0005744">
    <property type="term" value="C:TIM23 mitochondrial import inner membrane translocase complex"/>
    <property type="evidence" value="ECO:0007669"/>
    <property type="project" value="UniProtKB-UniRule"/>
</dbReference>
<comment type="similarity">
    <text evidence="2 8">Belongs to the TIM21 family.</text>
</comment>
<keyword evidence="6 8" id="KW-0496">Mitochondrion</keyword>
<dbReference type="RefSeq" id="XP_031574685.1">
    <property type="nucleotide sequence ID" value="XM_031718825.1"/>
</dbReference>
<keyword evidence="8" id="KW-0811">Translocation</keyword>
<dbReference type="Pfam" id="PF08294">
    <property type="entry name" value="TIM21"/>
    <property type="match status" value="1"/>
</dbReference>
<dbReference type="GO" id="GO:0030150">
    <property type="term" value="P:protein import into mitochondrial matrix"/>
    <property type="evidence" value="ECO:0007669"/>
    <property type="project" value="UniProtKB-UniRule"/>
</dbReference>
<accession>A0A6P8JE10</accession>
<evidence type="ECO:0000256" key="6">
    <source>
        <dbReference type="ARBA" id="ARBA00023128"/>
    </source>
</evidence>
<dbReference type="Proteomes" id="UP000515163">
    <property type="component" value="Unplaced"/>
</dbReference>
<dbReference type="PANTHER" id="PTHR13032">
    <property type="entry name" value="MITOCHONDRIAL IMPORT INNER MEMBRANE TRANSLOCASE SUBUNIT TIM21"/>
    <property type="match status" value="1"/>
</dbReference>
<name>A0A6P8JE10_ACTTE</name>
<keyword evidence="5 8" id="KW-1133">Transmembrane helix</keyword>
<dbReference type="KEGG" id="aten:116308414"/>
<sequence length="255" mass="29400">MAAQMFRFTRKFNDVKFVSKYLIIGAQNNSKAKIFNQYTCRWLSNLNGPMLRDNLANTTCVSSVNFKWLPNKMAKPLLVRWLANESKEKKDRSVLGDLIETQEQPQSQLTVGAKVVQTGRDATYFGIILVGFAVTGALLWYVFSELFLGFSPNKVYAYALKQVLANRELVEELGEPVMGHGETNRRGRRRHVSYQEYIVDGENYMRVRFYVTGQKRKGTVHVDVKQGSRGNTIYRYIFVELTDYPQQTIIILDNR</sequence>
<dbReference type="AlphaFoldDB" id="A0A6P8JE10"/>
<evidence type="ECO:0000256" key="8">
    <source>
        <dbReference type="RuleBase" id="RU367142"/>
    </source>
</evidence>
<evidence type="ECO:0000313" key="10">
    <source>
        <dbReference type="RefSeq" id="XP_031574685.1"/>
    </source>
</evidence>
<evidence type="ECO:0000256" key="2">
    <source>
        <dbReference type="ARBA" id="ARBA00010867"/>
    </source>
</evidence>
<dbReference type="GeneID" id="116308414"/>
<keyword evidence="3 8" id="KW-0812">Transmembrane</keyword>
<dbReference type="InterPro" id="IPR013261">
    <property type="entry name" value="Tim21"/>
</dbReference>
<evidence type="ECO:0000256" key="5">
    <source>
        <dbReference type="ARBA" id="ARBA00022989"/>
    </source>
</evidence>
<keyword evidence="8" id="KW-0653">Protein transport</keyword>
<evidence type="ECO:0000256" key="7">
    <source>
        <dbReference type="ARBA" id="ARBA00023136"/>
    </source>
</evidence>
<dbReference type="PANTHER" id="PTHR13032:SF6">
    <property type="entry name" value="MITOCHONDRIAL IMPORT INNER MEMBRANE TRANSLOCASE SUBUNIT TIM21"/>
    <property type="match status" value="1"/>
</dbReference>
<evidence type="ECO:0000256" key="3">
    <source>
        <dbReference type="ARBA" id="ARBA00022692"/>
    </source>
</evidence>
<evidence type="ECO:0000256" key="1">
    <source>
        <dbReference type="ARBA" id="ARBA00004304"/>
    </source>
</evidence>
<organism evidence="9 10">
    <name type="scientific">Actinia tenebrosa</name>
    <name type="common">Australian red waratah sea anemone</name>
    <dbReference type="NCBI Taxonomy" id="6105"/>
    <lineage>
        <taxon>Eukaryota</taxon>
        <taxon>Metazoa</taxon>
        <taxon>Cnidaria</taxon>
        <taxon>Anthozoa</taxon>
        <taxon>Hexacorallia</taxon>
        <taxon>Actiniaria</taxon>
        <taxon>Actiniidae</taxon>
        <taxon>Actinia</taxon>
    </lineage>
</organism>
<comment type="function">
    <text evidence="8">Essential component of the TIM23 complex, a complex that mediates the translocation of transit peptide-containing proteins across the mitochondrial inner membrane.</text>
</comment>
<evidence type="ECO:0000256" key="4">
    <source>
        <dbReference type="ARBA" id="ARBA00022946"/>
    </source>
</evidence>
<evidence type="ECO:0000313" key="9">
    <source>
        <dbReference type="Proteomes" id="UP000515163"/>
    </source>
</evidence>
<reference evidence="10" key="1">
    <citation type="submission" date="2025-08" db="UniProtKB">
        <authorList>
            <consortium name="RefSeq"/>
        </authorList>
    </citation>
    <scope>IDENTIFICATION</scope>
    <source>
        <tissue evidence="10">Tentacle</tissue>
    </source>
</reference>
<keyword evidence="8" id="KW-0999">Mitochondrion inner membrane</keyword>